<keyword evidence="3" id="KW-1185">Reference proteome</keyword>
<feature type="transmembrane region" description="Helical" evidence="1">
    <location>
        <begin position="156"/>
        <end position="175"/>
    </location>
</feature>
<accession>A0A517M982</accession>
<dbReference type="KEGG" id="rml:FF011L_01640"/>
<dbReference type="EMBL" id="CP036262">
    <property type="protein sequence ID" value="QDS91434.1"/>
    <property type="molecule type" value="Genomic_DNA"/>
</dbReference>
<keyword evidence="1" id="KW-1133">Transmembrane helix</keyword>
<evidence type="ECO:0000256" key="1">
    <source>
        <dbReference type="SAM" id="Phobius"/>
    </source>
</evidence>
<gene>
    <name evidence="2" type="ORF">FF011L_01640</name>
</gene>
<feature type="transmembrane region" description="Helical" evidence="1">
    <location>
        <begin position="49"/>
        <end position="69"/>
    </location>
</feature>
<dbReference type="AlphaFoldDB" id="A0A517M982"/>
<feature type="transmembrane region" description="Helical" evidence="1">
    <location>
        <begin position="81"/>
        <end position="100"/>
    </location>
</feature>
<dbReference type="Proteomes" id="UP000320672">
    <property type="component" value="Chromosome"/>
</dbReference>
<sequence length="201" mass="22195">MIDRPPPTKEAEEYLEEELQSARTGIAILLVCSGCLIRNLHFFSRSPGTAGPMASWLSIFTVALFVAFYDEMERRTGSADAIRPAFVCLASLVAWSIGLFRTLLRSHSGSVIGLGQGTLKRFFPHQSELTVGVLSDLAVALALVALFSSLSSPIQARWFVLMALGSIVWHGFFLLRSNVKRSRISAAASRSSYWSPQRKNW</sequence>
<proteinExistence type="predicted"/>
<evidence type="ECO:0000313" key="2">
    <source>
        <dbReference type="EMBL" id="QDS91434.1"/>
    </source>
</evidence>
<protein>
    <submittedName>
        <fullName evidence="2">Uncharacterized protein</fullName>
    </submittedName>
</protein>
<feature type="transmembrane region" description="Helical" evidence="1">
    <location>
        <begin position="129"/>
        <end position="150"/>
    </location>
</feature>
<reference evidence="2 3" key="1">
    <citation type="submission" date="2019-02" db="EMBL/GenBank/DDBJ databases">
        <title>Deep-cultivation of Planctomycetes and their phenomic and genomic characterization uncovers novel biology.</title>
        <authorList>
            <person name="Wiegand S."/>
            <person name="Jogler M."/>
            <person name="Boedeker C."/>
            <person name="Pinto D."/>
            <person name="Vollmers J."/>
            <person name="Rivas-Marin E."/>
            <person name="Kohn T."/>
            <person name="Peeters S.H."/>
            <person name="Heuer A."/>
            <person name="Rast P."/>
            <person name="Oberbeckmann S."/>
            <person name="Bunk B."/>
            <person name="Jeske O."/>
            <person name="Meyerdierks A."/>
            <person name="Storesund J.E."/>
            <person name="Kallscheuer N."/>
            <person name="Luecker S."/>
            <person name="Lage O.M."/>
            <person name="Pohl T."/>
            <person name="Merkel B.J."/>
            <person name="Hornburger P."/>
            <person name="Mueller R.-W."/>
            <person name="Bruemmer F."/>
            <person name="Labrenz M."/>
            <person name="Spormann A.M."/>
            <person name="Op den Camp H."/>
            <person name="Overmann J."/>
            <person name="Amann R."/>
            <person name="Jetten M.S.M."/>
            <person name="Mascher T."/>
            <person name="Medema M.H."/>
            <person name="Devos D.P."/>
            <person name="Kaster A.-K."/>
            <person name="Ovreas L."/>
            <person name="Rohde M."/>
            <person name="Galperin M.Y."/>
            <person name="Jogler C."/>
        </authorList>
    </citation>
    <scope>NUCLEOTIDE SEQUENCE [LARGE SCALE GENOMIC DNA]</scope>
    <source>
        <strain evidence="2 3">FF011L</strain>
    </source>
</reference>
<keyword evidence="1" id="KW-0812">Transmembrane</keyword>
<name>A0A517M982_9BACT</name>
<evidence type="ECO:0000313" key="3">
    <source>
        <dbReference type="Proteomes" id="UP000320672"/>
    </source>
</evidence>
<organism evidence="2 3">
    <name type="scientific">Roseimaritima multifibrata</name>
    <dbReference type="NCBI Taxonomy" id="1930274"/>
    <lineage>
        <taxon>Bacteria</taxon>
        <taxon>Pseudomonadati</taxon>
        <taxon>Planctomycetota</taxon>
        <taxon>Planctomycetia</taxon>
        <taxon>Pirellulales</taxon>
        <taxon>Pirellulaceae</taxon>
        <taxon>Roseimaritima</taxon>
    </lineage>
</organism>
<keyword evidence="1" id="KW-0472">Membrane</keyword>